<feature type="compositionally biased region" description="Low complexity" evidence="1">
    <location>
        <begin position="9"/>
        <end position="21"/>
    </location>
</feature>
<evidence type="ECO:0000313" key="4">
    <source>
        <dbReference type="Proteomes" id="UP000280296"/>
    </source>
</evidence>
<accession>A0A432MQI0</accession>
<dbReference type="NCBIfam" id="TIGR04294">
    <property type="entry name" value="pre_pil_HX9DG"/>
    <property type="match status" value="1"/>
</dbReference>
<sequence length="169" mass="18457">MAGTPPSPTTRSTTASPGASGRLVSPPPPGTWGPPTYGDIQGIMFLNKPRRISEVRDGLSHTFLISEDAGRPELWVRGKNVAVADPDRKPEGAGWADYESEYYTHGTSDDRSCHTNCNNDNEDYSFHPGGAHKLFADGSVHFIKETMSMRDFARLHSFNGGEVISADQY</sequence>
<reference evidence="3 4" key="2">
    <citation type="submission" date="2019-01" db="EMBL/GenBank/DDBJ databases">
        <title>Tautonia sociabilis, a novel thermotolerant planctomycete of Isosphaeraceae family, isolated from a 4000 m deep subterranean habitat.</title>
        <authorList>
            <person name="Kovaleva O.L."/>
            <person name="Elcheninov A.G."/>
            <person name="Van Heerden E."/>
            <person name="Toshchakov S.V."/>
            <person name="Novikov A."/>
            <person name="Bonch-Osmolovskaya E.A."/>
            <person name="Kublanov I.V."/>
        </authorList>
    </citation>
    <scope>NUCLEOTIDE SEQUENCE [LARGE SCALE GENOMIC DNA]</scope>
    <source>
        <strain evidence="3 4">GM2012</strain>
    </source>
</reference>
<keyword evidence="4" id="KW-1185">Reference proteome</keyword>
<feature type="region of interest" description="Disordered" evidence="1">
    <location>
        <begin position="1"/>
        <end position="36"/>
    </location>
</feature>
<dbReference type="InterPro" id="IPR011453">
    <property type="entry name" value="DUF1559"/>
</dbReference>
<dbReference type="InterPro" id="IPR027558">
    <property type="entry name" value="Pre_pil_HX9DG_C"/>
</dbReference>
<comment type="caution">
    <text evidence="3">The sequence shown here is derived from an EMBL/GenBank/DDBJ whole genome shotgun (WGS) entry which is preliminary data.</text>
</comment>
<feature type="domain" description="DUF1559" evidence="2">
    <location>
        <begin position="34"/>
        <end position="147"/>
    </location>
</feature>
<dbReference type="AlphaFoldDB" id="A0A432MQI0"/>
<evidence type="ECO:0000313" key="3">
    <source>
        <dbReference type="EMBL" id="RUL89305.1"/>
    </source>
</evidence>
<evidence type="ECO:0000259" key="2">
    <source>
        <dbReference type="Pfam" id="PF07596"/>
    </source>
</evidence>
<protein>
    <submittedName>
        <fullName evidence="3">DUF1559 domain-containing protein</fullName>
    </submittedName>
</protein>
<name>A0A432MQI0_9BACT</name>
<proteinExistence type="predicted"/>
<organism evidence="3 4">
    <name type="scientific">Tautonia sociabilis</name>
    <dbReference type="NCBI Taxonomy" id="2080755"/>
    <lineage>
        <taxon>Bacteria</taxon>
        <taxon>Pseudomonadati</taxon>
        <taxon>Planctomycetota</taxon>
        <taxon>Planctomycetia</taxon>
        <taxon>Isosphaerales</taxon>
        <taxon>Isosphaeraceae</taxon>
        <taxon>Tautonia</taxon>
    </lineage>
</organism>
<gene>
    <name evidence="3" type="ORF">TsocGM_02480</name>
</gene>
<dbReference type="Pfam" id="PF07596">
    <property type="entry name" value="SBP_bac_10"/>
    <property type="match status" value="1"/>
</dbReference>
<evidence type="ECO:0000256" key="1">
    <source>
        <dbReference type="SAM" id="MobiDB-lite"/>
    </source>
</evidence>
<dbReference type="Proteomes" id="UP000280296">
    <property type="component" value="Unassembled WGS sequence"/>
</dbReference>
<dbReference type="EMBL" id="RYZH01000003">
    <property type="protein sequence ID" value="RUL89305.1"/>
    <property type="molecule type" value="Genomic_DNA"/>
</dbReference>
<reference evidence="3 4" key="1">
    <citation type="submission" date="2018-12" db="EMBL/GenBank/DDBJ databases">
        <authorList>
            <person name="Toschakov S.V."/>
        </authorList>
    </citation>
    <scope>NUCLEOTIDE SEQUENCE [LARGE SCALE GENOMIC DNA]</scope>
    <source>
        <strain evidence="3 4">GM2012</strain>
    </source>
</reference>